<dbReference type="EMBL" id="CP058938">
    <property type="protein sequence ID" value="QLI74214.1"/>
    <property type="molecule type" value="Genomic_DNA"/>
</dbReference>
<dbReference type="InterPro" id="IPR003010">
    <property type="entry name" value="C-N_Hydrolase"/>
</dbReference>
<dbReference type="AlphaFoldDB" id="A0A7D5V4B9"/>
<dbReference type="KEGG" id="mbrn:26246881"/>
<evidence type="ECO:0000313" key="4">
    <source>
        <dbReference type="EMBL" id="QLI74214.1"/>
    </source>
</evidence>
<dbReference type="GO" id="GO:0008270">
    <property type="term" value="F:zinc ion binding"/>
    <property type="evidence" value="ECO:0007669"/>
    <property type="project" value="InterPro"/>
</dbReference>
<dbReference type="Proteomes" id="UP000510686">
    <property type="component" value="Chromosome 7"/>
</dbReference>
<dbReference type="SUPFAM" id="SSF53187">
    <property type="entry name" value="Zn-dependent exopeptidases"/>
    <property type="match status" value="1"/>
</dbReference>
<dbReference type="PROSITE" id="PS50263">
    <property type="entry name" value="CN_HYDROLASE"/>
    <property type="match status" value="1"/>
</dbReference>
<dbReference type="Gene3D" id="3.40.630.10">
    <property type="entry name" value="Zn peptidases"/>
    <property type="match status" value="1"/>
</dbReference>
<comment type="similarity">
    <text evidence="2">Belongs to the carbon-nitrogen hydrolase superfamily. Nitrilase family.</text>
</comment>
<proteinExistence type="inferred from homology"/>
<keyword evidence="5" id="KW-1185">Reference proteome</keyword>
<reference evidence="4 5" key="1">
    <citation type="submission" date="2020-07" db="EMBL/GenBank/DDBJ databases">
        <title>Telomere length de novo assembly of all 7 chromosomes of the fungus, Metarhizium brunneum, using a novel assembly pipeline.</title>
        <authorList>
            <person name="Saud z."/>
            <person name="Kortsinoglou A."/>
            <person name="Kouvelis V.N."/>
            <person name="Butt T.M."/>
        </authorList>
    </citation>
    <scope>NUCLEOTIDE SEQUENCE [LARGE SCALE GENOMIC DNA]</scope>
    <source>
        <strain evidence="4 5">4556</strain>
    </source>
</reference>
<dbReference type="InterPro" id="IPR000834">
    <property type="entry name" value="Peptidase_M14"/>
</dbReference>
<dbReference type="Gene3D" id="3.60.110.10">
    <property type="entry name" value="Carbon-nitrogen hydrolase"/>
    <property type="match status" value="1"/>
</dbReference>
<dbReference type="Pfam" id="PF00795">
    <property type="entry name" value="CN_hydrolase"/>
    <property type="match status" value="1"/>
</dbReference>
<gene>
    <name evidence="4" type="primary">NRL3</name>
    <name evidence="4" type="ORF">G6M90_00g112170</name>
</gene>
<organism evidence="4 5">
    <name type="scientific">Metarhizium brunneum</name>
    <dbReference type="NCBI Taxonomy" id="500148"/>
    <lineage>
        <taxon>Eukaryota</taxon>
        <taxon>Fungi</taxon>
        <taxon>Dikarya</taxon>
        <taxon>Ascomycota</taxon>
        <taxon>Pezizomycotina</taxon>
        <taxon>Sordariomycetes</taxon>
        <taxon>Hypocreomycetidae</taxon>
        <taxon>Hypocreales</taxon>
        <taxon>Clavicipitaceae</taxon>
        <taxon>Metarhizium</taxon>
    </lineage>
</organism>
<dbReference type="GeneID" id="26246881"/>
<dbReference type="PANTHER" id="PTHR46044:SF1">
    <property type="entry name" value="CN HYDROLASE DOMAIN-CONTAINING PROTEIN"/>
    <property type="match status" value="1"/>
</dbReference>
<comment type="similarity">
    <text evidence="1">Belongs to the peptidase M14 family.</text>
</comment>
<dbReference type="PANTHER" id="PTHR46044">
    <property type="entry name" value="NITRILASE"/>
    <property type="match status" value="1"/>
</dbReference>
<evidence type="ECO:0000256" key="1">
    <source>
        <dbReference type="ARBA" id="ARBA00005988"/>
    </source>
</evidence>
<dbReference type="InterPro" id="IPR036526">
    <property type="entry name" value="C-N_Hydrolase_sf"/>
</dbReference>
<dbReference type="InterPro" id="IPR044149">
    <property type="entry name" value="Nitrilases_CHs"/>
</dbReference>
<sequence>MPKDTKATIKVAAVQASPIFLDKCATTEKVCALIRRAGSQSAQIIGFPETFIPGYPGWVELLPLHTDQAASLFLKLFNESVEVPGPETTAIGAACKEASMYAVVGVNERRAGTTGTLFNTSLFFGPDGSILHKHQKYVPTVGERLVHAPGQTGSRASVMTEFGVLSSLICGENGNPLFQYAVGLDYPVIHVASWPGHFGEGMTVDGAINVFGPAVASSVGCFVVHAVGVVGDDAIEVYGTDEKSRRFLKEQQKQSRACVMGPGGRILAKGSEGEELVFADVCVDALVKAKYGLARNNDKLLSVAEGAAEAIYSVHNTSFKYGPSCRISGKFYGRLLDFVADVIRVDYAFVFELRSGGRFRRFMLPRDEIIPSGEETFAGVKYILQNMK</sequence>
<accession>A0A7D5V4B9</accession>
<dbReference type="GO" id="GO:0006508">
    <property type="term" value="P:proteolysis"/>
    <property type="evidence" value="ECO:0007669"/>
    <property type="project" value="InterPro"/>
</dbReference>
<evidence type="ECO:0000313" key="5">
    <source>
        <dbReference type="Proteomes" id="UP000510686"/>
    </source>
</evidence>
<name>A0A7D5V4B9_9HYPO</name>
<dbReference type="Pfam" id="PF00246">
    <property type="entry name" value="Peptidase_M14"/>
    <property type="match status" value="1"/>
</dbReference>
<evidence type="ECO:0000256" key="2">
    <source>
        <dbReference type="ARBA" id="ARBA00008129"/>
    </source>
</evidence>
<dbReference type="RefSeq" id="XP_065987840.1">
    <property type="nucleotide sequence ID" value="XM_066131852.1"/>
</dbReference>
<feature type="domain" description="CN hydrolase" evidence="3">
    <location>
        <begin position="9"/>
        <end position="283"/>
    </location>
</feature>
<dbReference type="OrthoDB" id="4940526at2759"/>
<dbReference type="SUPFAM" id="SSF56317">
    <property type="entry name" value="Carbon-nitrogen hydrolase"/>
    <property type="match status" value="1"/>
</dbReference>
<dbReference type="GO" id="GO:0004181">
    <property type="term" value="F:metallocarboxypeptidase activity"/>
    <property type="evidence" value="ECO:0007669"/>
    <property type="project" value="InterPro"/>
</dbReference>
<evidence type="ECO:0000259" key="3">
    <source>
        <dbReference type="PROSITE" id="PS50263"/>
    </source>
</evidence>
<protein>
    <submittedName>
        <fullName evidence="4">Nitrilase 3</fullName>
    </submittedName>
</protein>